<accession>A0A183B7H7</accession>
<dbReference type="Proteomes" id="UP000272942">
    <property type="component" value="Unassembled WGS sequence"/>
</dbReference>
<organism evidence="3">
    <name type="scientific">Echinostoma caproni</name>
    <dbReference type="NCBI Taxonomy" id="27848"/>
    <lineage>
        <taxon>Eukaryota</taxon>
        <taxon>Metazoa</taxon>
        <taxon>Spiralia</taxon>
        <taxon>Lophotrochozoa</taxon>
        <taxon>Platyhelminthes</taxon>
        <taxon>Trematoda</taxon>
        <taxon>Digenea</taxon>
        <taxon>Plagiorchiida</taxon>
        <taxon>Echinostomata</taxon>
        <taxon>Echinostomatoidea</taxon>
        <taxon>Echinostomatidae</taxon>
        <taxon>Echinostoma</taxon>
    </lineage>
</organism>
<evidence type="ECO:0000313" key="1">
    <source>
        <dbReference type="EMBL" id="VDP92434.1"/>
    </source>
</evidence>
<dbReference type="OrthoDB" id="10012494at2759"/>
<evidence type="ECO:0000313" key="2">
    <source>
        <dbReference type="Proteomes" id="UP000272942"/>
    </source>
</evidence>
<sequence length="203" mass="23206">MCHAVPLRKKQQPIIVPPISQIPNIGCSPEDNAPVVEEHSIFKSTDTPYIQLAKMGGRADLLCFKENEPYRGPPVPYCRCDWYYLEDNALEEKQNAKPAEKYVFKVPFYMTHQECKRPEEVTKPIVQSTPPKLSPQVKPKKCGKLSSHRPGYADYNRKMNKIGIAYKPQVHSEPIRFPKVSNAKSHVFTCSSIWAICLHTFHP</sequence>
<name>A0A183B7H7_9TREM</name>
<dbReference type="Pfam" id="PF17662">
    <property type="entry name" value="DUF5524"/>
    <property type="match status" value="1"/>
</dbReference>
<reference evidence="3" key="1">
    <citation type="submission" date="2016-06" db="UniProtKB">
        <authorList>
            <consortium name="WormBaseParasite"/>
        </authorList>
    </citation>
    <scope>IDENTIFICATION</scope>
</reference>
<dbReference type="AlphaFoldDB" id="A0A183B7H7"/>
<dbReference type="EMBL" id="UZAN01059725">
    <property type="protein sequence ID" value="VDP92434.1"/>
    <property type="molecule type" value="Genomic_DNA"/>
</dbReference>
<keyword evidence="2" id="KW-1185">Reference proteome</keyword>
<dbReference type="PANTHER" id="PTHR31097">
    <property type="entry name" value="SI:DKEY-276J7.1"/>
    <property type="match status" value="1"/>
</dbReference>
<evidence type="ECO:0000313" key="3">
    <source>
        <dbReference type="WBParaSite" id="ECPE_0001520201-mRNA-1"/>
    </source>
</evidence>
<proteinExistence type="predicted"/>
<dbReference type="InterPro" id="IPR040247">
    <property type="entry name" value="DUF5524"/>
</dbReference>
<reference evidence="1 2" key="2">
    <citation type="submission" date="2018-11" db="EMBL/GenBank/DDBJ databases">
        <authorList>
            <consortium name="Pathogen Informatics"/>
        </authorList>
    </citation>
    <scope>NUCLEOTIDE SEQUENCE [LARGE SCALE GENOMIC DNA]</scope>
    <source>
        <strain evidence="1 2">Egypt</strain>
    </source>
</reference>
<dbReference type="WBParaSite" id="ECPE_0001520201-mRNA-1">
    <property type="protein sequence ID" value="ECPE_0001520201-mRNA-1"/>
    <property type="gene ID" value="ECPE_0001520201"/>
</dbReference>
<protein>
    <submittedName>
        <fullName evidence="3">Si:ch73-389k6.1</fullName>
    </submittedName>
</protein>
<dbReference type="PANTHER" id="PTHR31097:SF2">
    <property type="entry name" value="CHROMOSOME 7 OPEN READING FRAME 57"/>
    <property type="match status" value="1"/>
</dbReference>
<gene>
    <name evidence="1" type="ORF">ECPE_LOCUS15162</name>
</gene>